<dbReference type="InterPro" id="IPR009057">
    <property type="entry name" value="Homeodomain-like_sf"/>
</dbReference>
<dbReference type="GO" id="GO:0006313">
    <property type="term" value="P:DNA transposition"/>
    <property type="evidence" value="ECO:0007669"/>
    <property type="project" value="InterPro"/>
</dbReference>
<dbReference type="PANTHER" id="PTHR23022:SF135">
    <property type="entry name" value="SI:DKEY-77F5.3"/>
    <property type="match status" value="1"/>
</dbReference>
<gene>
    <name evidence="4" type="ORF">D4764_19G0000180</name>
</gene>
<dbReference type="SUPFAM" id="SSF46689">
    <property type="entry name" value="Homeodomain-like"/>
    <property type="match status" value="1"/>
</dbReference>
<dbReference type="GO" id="GO:0003677">
    <property type="term" value="F:DNA binding"/>
    <property type="evidence" value="ECO:0007669"/>
    <property type="project" value="InterPro"/>
</dbReference>
<dbReference type="PANTHER" id="PTHR23022">
    <property type="entry name" value="TRANSPOSABLE ELEMENT-RELATED"/>
    <property type="match status" value="1"/>
</dbReference>
<feature type="domain" description="Tc1-like transposase DDE" evidence="2">
    <location>
        <begin position="163"/>
        <end position="264"/>
    </location>
</feature>
<organism evidence="4 5">
    <name type="scientific">Takifugu flavidus</name>
    <name type="common">sansaifugu</name>
    <dbReference type="NCBI Taxonomy" id="433684"/>
    <lineage>
        <taxon>Eukaryota</taxon>
        <taxon>Metazoa</taxon>
        <taxon>Chordata</taxon>
        <taxon>Craniata</taxon>
        <taxon>Vertebrata</taxon>
        <taxon>Euteleostomi</taxon>
        <taxon>Actinopterygii</taxon>
        <taxon>Neopterygii</taxon>
        <taxon>Teleostei</taxon>
        <taxon>Neoteleostei</taxon>
        <taxon>Acanthomorphata</taxon>
        <taxon>Eupercaria</taxon>
        <taxon>Tetraodontiformes</taxon>
        <taxon>Tetradontoidea</taxon>
        <taxon>Tetraodontidae</taxon>
        <taxon>Takifugu</taxon>
    </lineage>
</organism>
<proteinExistence type="predicted"/>
<dbReference type="Gene3D" id="3.30.420.10">
    <property type="entry name" value="Ribonuclease H-like superfamily/Ribonuclease H"/>
    <property type="match status" value="1"/>
</dbReference>
<dbReference type="AlphaFoldDB" id="A0A5C6NQ22"/>
<evidence type="ECO:0000313" key="5">
    <source>
        <dbReference type="Proteomes" id="UP000324091"/>
    </source>
</evidence>
<feature type="domain" description="Sleeping Beauty transposase HTH" evidence="3">
    <location>
        <begin position="1"/>
        <end position="52"/>
    </location>
</feature>
<accession>A0A5C6NQ22</accession>
<dbReference type="InterPro" id="IPR052338">
    <property type="entry name" value="Transposase_5"/>
</dbReference>
<feature type="domain" description="Transposase Tc1-like" evidence="1">
    <location>
        <begin position="71"/>
        <end position="140"/>
    </location>
</feature>
<comment type="caution">
    <text evidence="4">The sequence shown here is derived from an EMBL/GenBank/DDBJ whole genome shotgun (WGS) entry which is preliminary data.</text>
</comment>
<dbReference type="EMBL" id="RHFK02000011">
    <property type="protein sequence ID" value="TWW68220.1"/>
    <property type="molecule type" value="Genomic_DNA"/>
</dbReference>
<dbReference type="Gene3D" id="1.10.10.10">
    <property type="entry name" value="Winged helix-like DNA-binding domain superfamily/Winged helix DNA-binding domain"/>
    <property type="match status" value="1"/>
</dbReference>
<dbReference type="InterPro" id="IPR057667">
    <property type="entry name" value="HTH_SB"/>
</dbReference>
<sequence>MGKTKELSQDLRDRIVDLHKSGMGYKNISKLLGIKVTTIGAIVRKFKKYNMTINRPRSGAPQKISPRGVAMIMRTVRNRPATTQQELVNDLQAAGTKVTRKTIGNTLRRNGLKSCSARKVPLLKKAHVEARLKYANDHLKDAQSDWEKVPWNTVPTVKHGGGNIMFWGCFSAKGTGLLHRITGKMDGAMYRAVLRKLKMGRGWVFQHDNDPKHTAKATKEWLKKNHIKVMEWPSQSLDLNPIENLWRELKVRVAKRQPTNLNDLEMICKEEWAKIPPDMCANLVVNYNKRLTAVLANNGFVTKY</sequence>
<dbReference type="InterPro" id="IPR036388">
    <property type="entry name" value="WH-like_DNA-bd_sf"/>
</dbReference>
<evidence type="ECO:0000259" key="1">
    <source>
        <dbReference type="Pfam" id="PF01498"/>
    </source>
</evidence>
<dbReference type="Proteomes" id="UP000324091">
    <property type="component" value="Chromosome 19"/>
</dbReference>
<reference evidence="4 5" key="1">
    <citation type="submission" date="2019-04" db="EMBL/GenBank/DDBJ databases">
        <title>Chromosome genome assembly for Takifugu flavidus.</title>
        <authorList>
            <person name="Xiao S."/>
        </authorList>
    </citation>
    <scope>NUCLEOTIDE SEQUENCE [LARGE SCALE GENOMIC DNA]</scope>
    <source>
        <strain evidence="4">HTHZ2018</strain>
        <tissue evidence="4">Muscle</tissue>
    </source>
</reference>
<evidence type="ECO:0000313" key="4">
    <source>
        <dbReference type="EMBL" id="TWW68220.1"/>
    </source>
</evidence>
<keyword evidence="5" id="KW-1185">Reference proteome</keyword>
<evidence type="ECO:0000259" key="3">
    <source>
        <dbReference type="Pfam" id="PF25787"/>
    </source>
</evidence>
<dbReference type="GO" id="GO:0015074">
    <property type="term" value="P:DNA integration"/>
    <property type="evidence" value="ECO:0007669"/>
    <property type="project" value="InterPro"/>
</dbReference>
<dbReference type="Pfam" id="PF01498">
    <property type="entry name" value="HTH_Tnp_Tc3_2"/>
    <property type="match status" value="1"/>
</dbReference>
<dbReference type="Pfam" id="PF13358">
    <property type="entry name" value="DDE_3"/>
    <property type="match status" value="1"/>
</dbReference>
<dbReference type="Pfam" id="PF25787">
    <property type="entry name" value="HTH_SB"/>
    <property type="match status" value="1"/>
</dbReference>
<name>A0A5C6NQ22_9TELE</name>
<protein>
    <submittedName>
        <fullName evidence="4">Transposable element</fullName>
    </submittedName>
</protein>
<dbReference type="InterPro" id="IPR036397">
    <property type="entry name" value="RNaseH_sf"/>
</dbReference>
<evidence type="ECO:0000259" key="2">
    <source>
        <dbReference type="Pfam" id="PF13358"/>
    </source>
</evidence>
<dbReference type="InterPro" id="IPR038717">
    <property type="entry name" value="Tc1-like_DDE_dom"/>
</dbReference>
<dbReference type="InterPro" id="IPR002492">
    <property type="entry name" value="Transposase_Tc1-like"/>
</dbReference>